<keyword evidence="4 6" id="KW-1133">Transmembrane helix</keyword>
<keyword evidence="3 6" id="KW-0812">Transmembrane</keyword>
<protein>
    <submittedName>
        <fullName evidence="7">Cobalt ABC transporter permease</fullName>
    </submittedName>
</protein>
<keyword evidence="8" id="KW-1185">Reference proteome</keyword>
<proteinExistence type="predicted"/>
<dbReference type="InterPro" id="IPR051611">
    <property type="entry name" value="ECF_transporter_component"/>
</dbReference>
<feature type="transmembrane region" description="Helical" evidence="6">
    <location>
        <begin position="116"/>
        <end position="139"/>
    </location>
</feature>
<evidence type="ECO:0000256" key="1">
    <source>
        <dbReference type="ARBA" id="ARBA00004651"/>
    </source>
</evidence>
<accession>A0A078KSZ2</accession>
<dbReference type="Pfam" id="PF02361">
    <property type="entry name" value="CbiQ"/>
    <property type="match status" value="1"/>
</dbReference>
<keyword evidence="2" id="KW-1003">Cell membrane</keyword>
<comment type="subcellular location">
    <subcellularLocation>
        <location evidence="1">Cell membrane</location>
        <topology evidence="1">Multi-pass membrane protein</topology>
    </subcellularLocation>
</comment>
<evidence type="ECO:0000256" key="4">
    <source>
        <dbReference type="ARBA" id="ARBA00022989"/>
    </source>
</evidence>
<feature type="transmembrane region" description="Helical" evidence="6">
    <location>
        <begin position="277"/>
        <end position="297"/>
    </location>
</feature>
<dbReference type="NCBIfam" id="TIGR02454">
    <property type="entry name" value="ECF_T_CbiQ"/>
    <property type="match status" value="1"/>
</dbReference>
<feature type="transmembrane region" description="Helical" evidence="6">
    <location>
        <begin position="151"/>
        <end position="170"/>
    </location>
</feature>
<name>A0A078KSZ2_9FIRM</name>
<dbReference type="EMBL" id="LM995447">
    <property type="protein sequence ID" value="CDZ24285.1"/>
    <property type="molecule type" value="Genomic_DNA"/>
</dbReference>
<dbReference type="PANTHER" id="PTHR34857">
    <property type="entry name" value="SLL0384 PROTEIN"/>
    <property type="match status" value="1"/>
</dbReference>
<dbReference type="InterPro" id="IPR003339">
    <property type="entry name" value="ABC/ECF_trnsptr_transmembrane"/>
</dbReference>
<dbReference type="PATRIC" id="fig|29343.3.peg.1227"/>
<evidence type="ECO:0000313" key="7">
    <source>
        <dbReference type="EMBL" id="CDZ24285.1"/>
    </source>
</evidence>
<organism evidence="7 8">
    <name type="scientific">[Clostridium] cellulosi</name>
    <dbReference type="NCBI Taxonomy" id="29343"/>
    <lineage>
        <taxon>Bacteria</taxon>
        <taxon>Bacillati</taxon>
        <taxon>Bacillota</taxon>
        <taxon>Clostridia</taxon>
        <taxon>Eubacteriales</taxon>
        <taxon>Oscillospiraceae</taxon>
        <taxon>Oscillospiraceae incertae sedis</taxon>
    </lineage>
</organism>
<dbReference type="InterPro" id="IPR012809">
    <property type="entry name" value="ECF_CbiQ"/>
</dbReference>
<dbReference type="GO" id="GO:0043190">
    <property type="term" value="C:ATP-binding cassette (ABC) transporter complex"/>
    <property type="evidence" value="ECO:0007669"/>
    <property type="project" value="InterPro"/>
</dbReference>
<dbReference type="PANTHER" id="PTHR34857:SF2">
    <property type="entry name" value="SLL0384 PROTEIN"/>
    <property type="match status" value="1"/>
</dbReference>
<dbReference type="STRING" id="29343.CCDG5_1170"/>
<feature type="transmembrane region" description="Helical" evidence="6">
    <location>
        <begin position="65"/>
        <end position="96"/>
    </location>
</feature>
<dbReference type="Proteomes" id="UP000032431">
    <property type="component" value="Chromosome I"/>
</dbReference>
<evidence type="ECO:0000256" key="2">
    <source>
        <dbReference type="ARBA" id="ARBA00022475"/>
    </source>
</evidence>
<dbReference type="KEGG" id="ccel:CCDG5_1170"/>
<reference evidence="8" key="1">
    <citation type="submission" date="2014-07" db="EMBL/GenBank/DDBJ databases">
        <authorList>
            <person name="Wibberg D."/>
        </authorList>
    </citation>
    <scope>NUCLEOTIDE SEQUENCE [LARGE SCALE GENOMIC DNA]</scope>
    <source>
        <strain evidence="8">DG5</strain>
    </source>
</reference>
<gene>
    <name evidence="7" type="ORF">CCDG5_1170</name>
</gene>
<dbReference type="AlphaFoldDB" id="A0A078KSZ2"/>
<dbReference type="OrthoDB" id="8585740at2"/>
<dbReference type="CDD" id="cd16914">
    <property type="entry name" value="EcfT"/>
    <property type="match status" value="1"/>
</dbReference>
<evidence type="ECO:0000256" key="5">
    <source>
        <dbReference type="ARBA" id="ARBA00023136"/>
    </source>
</evidence>
<sequence length="299" mass="33983">MNRVNKNLPIWLAQSENYSDYIECRPHFLRRALSEITKVFQNEFLAEKYEKYDGLLQIIDPRVKILVLLFYIVFASAVFSIFVKILIAAIGLLFAVMSKLKLSDFLRRVWCYLPPVLFILSLPAAINLFSSGTPLIYLSKTFYFTLSGIKTALRVSLTCGISLSFVYLIFATTRAVQIEKALRALKLPDVFVSILSMAYRYIFVLASEAIKVIEARFLRTVGKVKSKDERRFVSHSIASVFLKSKKLSGDVYDAMCCRGFTGKAVSLNELKFGIQDFIFTCCNVIIVLILLLGVYAFGW</sequence>
<dbReference type="GO" id="GO:0006824">
    <property type="term" value="P:cobalt ion transport"/>
    <property type="evidence" value="ECO:0007669"/>
    <property type="project" value="InterPro"/>
</dbReference>
<keyword evidence="5 6" id="KW-0472">Membrane</keyword>
<evidence type="ECO:0000256" key="6">
    <source>
        <dbReference type="SAM" id="Phobius"/>
    </source>
</evidence>
<evidence type="ECO:0000313" key="8">
    <source>
        <dbReference type="Proteomes" id="UP000032431"/>
    </source>
</evidence>
<dbReference type="HOGENOM" id="CLU_056469_1_0_9"/>
<evidence type="ECO:0000256" key="3">
    <source>
        <dbReference type="ARBA" id="ARBA00022692"/>
    </source>
</evidence>